<gene>
    <name evidence="1" type="ORF">CPter91_2294</name>
</gene>
<dbReference type="KEGG" id="cpra:CPter91_2294"/>
<dbReference type="Proteomes" id="UP000074561">
    <property type="component" value="Chromosome"/>
</dbReference>
<dbReference type="EMBL" id="CP013234">
    <property type="protein sequence ID" value="AMP04657.1"/>
    <property type="molecule type" value="Genomic_DNA"/>
</dbReference>
<dbReference type="AlphaFoldDB" id="A0A127Q3R0"/>
<evidence type="ECO:0000313" key="2">
    <source>
        <dbReference type="Proteomes" id="UP000074561"/>
    </source>
</evidence>
<reference evidence="1 2" key="1">
    <citation type="submission" date="2015-11" db="EMBL/GenBank/DDBJ databases">
        <title>Exploring the genomic traits of fungus-feeding bacterial genus Collimonas.</title>
        <authorList>
            <person name="Song C."/>
            <person name="Schmidt R."/>
            <person name="de Jager V."/>
            <person name="Krzyzanowska D."/>
            <person name="Jongedijk E."/>
            <person name="Cankar K."/>
            <person name="Beekwilder J."/>
            <person name="van Veen A."/>
            <person name="de Boer W."/>
            <person name="van Veen J.A."/>
            <person name="Garbeva P."/>
        </authorList>
    </citation>
    <scope>NUCLEOTIDE SEQUENCE [LARGE SCALE GENOMIC DNA]</scope>
    <source>
        <strain evidence="1 2">Ter91</strain>
    </source>
</reference>
<protein>
    <submittedName>
        <fullName evidence="1">Uncharacterized protein</fullName>
    </submittedName>
</protein>
<proteinExistence type="predicted"/>
<accession>A0A127Q3R0</accession>
<name>A0A127Q3R0_9BURK</name>
<sequence length="37" mass="4372">MRNFYFKKCHLILRYSIFVGQSLRAAVARRITLSPTN</sequence>
<organism evidence="1 2">
    <name type="scientific">Collimonas pratensis</name>
    <dbReference type="NCBI Taxonomy" id="279113"/>
    <lineage>
        <taxon>Bacteria</taxon>
        <taxon>Pseudomonadati</taxon>
        <taxon>Pseudomonadota</taxon>
        <taxon>Betaproteobacteria</taxon>
        <taxon>Burkholderiales</taxon>
        <taxon>Oxalobacteraceae</taxon>
        <taxon>Collimonas</taxon>
    </lineage>
</organism>
<evidence type="ECO:0000313" key="1">
    <source>
        <dbReference type="EMBL" id="AMP04657.1"/>
    </source>
</evidence>